<dbReference type="CDD" id="cd06225">
    <property type="entry name" value="HAMP"/>
    <property type="match status" value="1"/>
</dbReference>
<dbReference type="PROSITE" id="PS50887">
    <property type="entry name" value="GGDEF"/>
    <property type="match status" value="1"/>
</dbReference>
<proteinExistence type="predicted"/>
<protein>
    <submittedName>
        <fullName evidence="6">Diguanylate cyclase (GGDEF)-like protein/PAS domain S-box-containing protein</fullName>
    </submittedName>
</protein>
<dbReference type="PANTHER" id="PTHR44757">
    <property type="entry name" value="DIGUANYLATE CYCLASE DGCP"/>
    <property type="match status" value="1"/>
</dbReference>
<dbReference type="Pfam" id="PF00672">
    <property type="entry name" value="HAMP"/>
    <property type="match status" value="1"/>
</dbReference>
<sequence>MKIRSLFIAAGVAAVLVGVSAIAAMWMATAAEDAAEAQQQRAQQVARDVAGLVGVTYVFQRERDELSTSEWKRWLANIVRDLEGASSLGESAAELELLNDAAARLPVLFERALQTAAVPVSDFERRRRDQAFELLLGDTQAMADAAFRWSRNAGDARSLAEDVHERITMASIACFSLLLAVLAVVGVRRVLRPLARLTEVTEALERGEQVPLFGSTAQDELGTLKRRFDAMTIALRRRTDELREAEQRMRKITDNIPVVVSHFDRNVRADFGNLAVERVLRRPVSELMGLSFREIRGDAMWEIAKPHIDAVLQGQPQEFESFVTRDGETLYFVQRYVPDVDADGEVQGFYSVSFDITERRQAEALLAESEKRLRDIADNLPVMISYIDKDQRLLFLNETFTKWTGLDHRSTVGKTVAEAIPAPLYEQRREALARALAGERVEFDLESTSLGVNRFLHNLYLPDIAPDGSIRGLYALSTDVTEHRRLERQLAELARTDALTGLPNRYSFDEQLTAIIKRAQRAQTLTALLFLDIDRFKLINDSHGHGVGDEVLRDFARRLLALVRGTDFVGRLAGDEFVVVLEALGAPVEAEIVAGKIIDAINRPFATSAGELSVGTSIGIAIHPGDELDGEALLGRADQALYLAKDAGRNQYRLHAP</sequence>
<dbReference type="Gene3D" id="3.30.70.270">
    <property type="match status" value="1"/>
</dbReference>
<feature type="domain" description="PAC" evidence="3">
    <location>
        <begin position="315"/>
        <end position="368"/>
    </location>
</feature>
<dbReference type="PANTHER" id="PTHR44757:SF2">
    <property type="entry name" value="BIOFILM ARCHITECTURE MAINTENANCE PROTEIN MBAA"/>
    <property type="match status" value="1"/>
</dbReference>
<dbReference type="Gene3D" id="6.10.340.10">
    <property type="match status" value="1"/>
</dbReference>
<evidence type="ECO:0000256" key="1">
    <source>
        <dbReference type="SAM" id="SignalP"/>
    </source>
</evidence>
<evidence type="ECO:0000259" key="4">
    <source>
        <dbReference type="PROSITE" id="PS50885"/>
    </source>
</evidence>
<dbReference type="RefSeq" id="WP_310265706.1">
    <property type="nucleotide sequence ID" value="NZ_JAVDXU010000002.1"/>
</dbReference>
<feature type="domain" description="PAS" evidence="2">
    <location>
        <begin position="369"/>
        <end position="439"/>
    </location>
</feature>
<accession>A0ABU1YMP0</accession>
<dbReference type="InterPro" id="IPR052155">
    <property type="entry name" value="Biofilm_reg_signaling"/>
</dbReference>
<dbReference type="Pfam" id="PF08448">
    <property type="entry name" value="PAS_4"/>
    <property type="match status" value="2"/>
</dbReference>
<dbReference type="InterPro" id="IPR043128">
    <property type="entry name" value="Rev_trsase/Diguanyl_cyclase"/>
</dbReference>
<dbReference type="PROSITE" id="PS50113">
    <property type="entry name" value="PAC"/>
    <property type="match status" value="2"/>
</dbReference>
<evidence type="ECO:0000313" key="7">
    <source>
        <dbReference type="Proteomes" id="UP001180453"/>
    </source>
</evidence>
<evidence type="ECO:0000259" key="2">
    <source>
        <dbReference type="PROSITE" id="PS50112"/>
    </source>
</evidence>
<dbReference type="CDD" id="cd01949">
    <property type="entry name" value="GGDEF"/>
    <property type="match status" value="1"/>
</dbReference>
<dbReference type="InterPro" id="IPR035965">
    <property type="entry name" value="PAS-like_dom_sf"/>
</dbReference>
<comment type="caution">
    <text evidence="6">The sequence shown here is derived from an EMBL/GenBank/DDBJ whole genome shotgun (WGS) entry which is preliminary data.</text>
</comment>
<dbReference type="SUPFAM" id="SSF55073">
    <property type="entry name" value="Nucleotide cyclase"/>
    <property type="match status" value="1"/>
</dbReference>
<dbReference type="SMART" id="SM00267">
    <property type="entry name" value="GGDEF"/>
    <property type="match status" value="1"/>
</dbReference>
<dbReference type="EMBL" id="JAVDXU010000002">
    <property type="protein sequence ID" value="MDR7270128.1"/>
    <property type="molecule type" value="Genomic_DNA"/>
</dbReference>
<dbReference type="Pfam" id="PF00990">
    <property type="entry name" value="GGDEF"/>
    <property type="match status" value="1"/>
</dbReference>
<dbReference type="Gene3D" id="3.30.450.20">
    <property type="entry name" value="PAS domain"/>
    <property type="match status" value="2"/>
</dbReference>
<dbReference type="PROSITE" id="PS50885">
    <property type="entry name" value="HAMP"/>
    <property type="match status" value="1"/>
</dbReference>
<evidence type="ECO:0000259" key="5">
    <source>
        <dbReference type="PROSITE" id="PS50887"/>
    </source>
</evidence>
<dbReference type="InterPro" id="IPR029787">
    <property type="entry name" value="Nucleotide_cyclase"/>
</dbReference>
<evidence type="ECO:0000259" key="3">
    <source>
        <dbReference type="PROSITE" id="PS50113"/>
    </source>
</evidence>
<dbReference type="SUPFAM" id="SSF158472">
    <property type="entry name" value="HAMP domain-like"/>
    <property type="match status" value="1"/>
</dbReference>
<dbReference type="NCBIfam" id="TIGR00229">
    <property type="entry name" value="sensory_box"/>
    <property type="match status" value="2"/>
</dbReference>
<dbReference type="NCBIfam" id="TIGR00254">
    <property type="entry name" value="GGDEF"/>
    <property type="match status" value="1"/>
</dbReference>
<reference evidence="6 7" key="1">
    <citation type="submission" date="2023-07" db="EMBL/GenBank/DDBJ databases">
        <title>Sorghum-associated microbial communities from plants grown in Nebraska, USA.</title>
        <authorList>
            <person name="Schachtman D."/>
        </authorList>
    </citation>
    <scope>NUCLEOTIDE SEQUENCE [LARGE SCALE GENOMIC DNA]</scope>
    <source>
        <strain evidence="6 7">BE314</strain>
    </source>
</reference>
<feature type="domain" description="HAMP" evidence="4">
    <location>
        <begin position="188"/>
        <end position="240"/>
    </location>
</feature>
<dbReference type="InterPro" id="IPR000014">
    <property type="entry name" value="PAS"/>
</dbReference>
<dbReference type="SMART" id="SM00091">
    <property type="entry name" value="PAS"/>
    <property type="match status" value="1"/>
</dbReference>
<dbReference type="InterPro" id="IPR003660">
    <property type="entry name" value="HAMP_dom"/>
</dbReference>
<dbReference type="SUPFAM" id="SSF55785">
    <property type="entry name" value="PYP-like sensor domain (PAS domain)"/>
    <property type="match status" value="2"/>
</dbReference>
<dbReference type="InterPro" id="IPR000700">
    <property type="entry name" value="PAS-assoc_C"/>
</dbReference>
<dbReference type="Proteomes" id="UP001180453">
    <property type="component" value="Unassembled WGS sequence"/>
</dbReference>
<dbReference type="SMART" id="SM00304">
    <property type="entry name" value="HAMP"/>
    <property type="match status" value="1"/>
</dbReference>
<feature type="signal peptide" evidence="1">
    <location>
        <begin position="1"/>
        <end position="30"/>
    </location>
</feature>
<name>A0ABU1YMP0_ROSSA</name>
<keyword evidence="7" id="KW-1185">Reference proteome</keyword>
<dbReference type="InterPro" id="IPR000160">
    <property type="entry name" value="GGDEF_dom"/>
</dbReference>
<feature type="chain" id="PRO_5046157365" evidence="1">
    <location>
        <begin position="31"/>
        <end position="657"/>
    </location>
</feature>
<gene>
    <name evidence="6" type="ORF">J2X20_002786</name>
</gene>
<feature type="domain" description="PAC" evidence="3">
    <location>
        <begin position="439"/>
        <end position="492"/>
    </location>
</feature>
<feature type="domain" description="GGDEF" evidence="5">
    <location>
        <begin position="524"/>
        <end position="657"/>
    </location>
</feature>
<dbReference type="InterPro" id="IPR013656">
    <property type="entry name" value="PAS_4"/>
</dbReference>
<organism evidence="6 7">
    <name type="scientific">Roseateles saccharophilus</name>
    <name type="common">Pseudomonas saccharophila</name>
    <dbReference type="NCBI Taxonomy" id="304"/>
    <lineage>
        <taxon>Bacteria</taxon>
        <taxon>Pseudomonadati</taxon>
        <taxon>Pseudomonadota</taxon>
        <taxon>Betaproteobacteria</taxon>
        <taxon>Burkholderiales</taxon>
        <taxon>Sphaerotilaceae</taxon>
        <taxon>Roseateles</taxon>
    </lineage>
</organism>
<evidence type="ECO:0000313" key="6">
    <source>
        <dbReference type="EMBL" id="MDR7270128.1"/>
    </source>
</evidence>
<dbReference type="PROSITE" id="PS50112">
    <property type="entry name" value="PAS"/>
    <property type="match status" value="1"/>
</dbReference>
<keyword evidence="1" id="KW-0732">Signal</keyword>